<dbReference type="InterPro" id="IPR051311">
    <property type="entry name" value="DedA_domain"/>
</dbReference>
<comment type="caution">
    <text evidence="3">The sequence shown here is derived from an EMBL/GenBank/DDBJ whole genome shotgun (WGS) entry which is preliminary data.</text>
</comment>
<reference evidence="3 4" key="1">
    <citation type="submission" date="2023-12" db="EMBL/GenBank/DDBJ databases">
        <title>Gut-associated functions are favored during microbiome assembly across C. elegans life.</title>
        <authorList>
            <person name="Zimmermann J."/>
        </authorList>
    </citation>
    <scope>NUCLEOTIDE SEQUENCE [LARGE SCALE GENOMIC DNA]</scope>
    <source>
        <strain evidence="3 4">JUb134</strain>
    </source>
</reference>
<proteinExistence type="predicted"/>
<protein>
    <submittedName>
        <fullName evidence="3">VTT domain-containing protein</fullName>
    </submittedName>
</protein>
<dbReference type="Proteomes" id="UP001380365">
    <property type="component" value="Unassembled WGS sequence"/>
</dbReference>
<evidence type="ECO:0000256" key="1">
    <source>
        <dbReference type="SAM" id="Phobius"/>
    </source>
</evidence>
<accession>A0ABU8Q9A0</accession>
<keyword evidence="4" id="KW-1185">Reference proteome</keyword>
<dbReference type="PANTHER" id="PTHR42709:SF11">
    <property type="entry name" value="DEDA FAMILY PROTEIN"/>
    <property type="match status" value="1"/>
</dbReference>
<evidence type="ECO:0000313" key="4">
    <source>
        <dbReference type="Proteomes" id="UP001380365"/>
    </source>
</evidence>
<keyword evidence="1" id="KW-0812">Transmembrane</keyword>
<feature type="domain" description="VTT" evidence="2">
    <location>
        <begin position="66"/>
        <end position="166"/>
    </location>
</feature>
<sequence length="202" mass="22470">MSPAFFQDLSMFRALYDWTLRLANHRHAVRSLAVVSFCESSFFPIPPDVVLVPVVLQHRERAYRIAAICTIASVLGGAFGYAIGYFLWDSLGQWLIHLYGLEDKAHEFQAWYAQWGAAIILIKGLTPIPFKLVTIASGLAKFNFAAFMAAALVTRAFRFFLIAFLLKRYGAPVQAFIERRLNLIGIAVLVALVGGFLAVGLL</sequence>
<keyword evidence="1" id="KW-0472">Membrane</keyword>
<dbReference type="InterPro" id="IPR032816">
    <property type="entry name" value="VTT_dom"/>
</dbReference>
<evidence type="ECO:0000313" key="3">
    <source>
        <dbReference type="EMBL" id="MEJ5096044.1"/>
    </source>
</evidence>
<feature type="transmembrane region" description="Helical" evidence="1">
    <location>
        <begin position="181"/>
        <end position="201"/>
    </location>
</feature>
<dbReference type="RefSeq" id="WP_239434792.1">
    <property type="nucleotide sequence ID" value="NZ_BAAAEL010000002.1"/>
</dbReference>
<feature type="transmembrane region" description="Helical" evidence="1">
    <location>
        <begin position="65"/>
        <end position="88"/>
    </location>
</feature>
<dbReference type="EMBL" id="JBBGZA010000001">
    <property type="protein sequence ID" value="MEJ5096044.1"/>
    <property type="molecule type" value="Genomic_DNA"/>
</dbReference>
<organism evidence="3 4">
    <name type="scientific">Sphingomonas molluscorum</name>
    <dbReference type="NCBI Taxonomy" id="418184"/>
    <lineage>
        <taxon>Bacteria</taxon>
        <taxon>Pseudomonadati</taxon>
        <taxon>Pseudomonadota</taxon>
        <taxon>Alphaproteobacteria</taxon>
        <taxon>Sphingomonadales</taxon>
        <taxon>Sphingomonadaceae</taxon>
        <taxon>Sphingomonas</taxon>
    </lineage>
</organism>
<name>A0ABU8Q9A0_9SPHN</name>
<evidence type="ECO:0000259" key="2">
    <source>
        <dbReference type="Pfam" id="PF09335"/>
    </source>
</evidence>
<gene>
    <name evidence="3" type="ORF">WH159_16065</name>
</gene>
<feature type="transmembrane region" description="Helical" evidence="1">
    <location>
        <begin position="142"/>
        <end position="166"/>
    </location>
</feature>
<dbReference type="PANTHER" id="PTHR42709">
    <property type="entry name" value="ALKALINE PHOSPHATASE LIKE PROTEIN"/>
    <property type="match status" value="1"/>
</dbReference>
<keyword evidence="1" id="KW-1133">Transmembrane helix</keyword>
<dbReference type="Pfam" id="PF09335">
    <property type="entry name" value="VTT_dom"/>
    <property type="match status" value="1"/>
</dbReference>